<dbReference type="OrthoDB" id="19653at2759"/>
<evidence type="ECO:0000256" key="1">
    <source>
        <dbReference type="ARBA" id="ARBA00022801"/>
    </source>
</evidence>
<dbReference type="InterPro" id="IPR029058">
    <property type="entry name" value="AB_hydrolase_fold"/>
</dbReference>
<gene>
    <name evidence="3" type="ORF">PCON_05900</name>
</gene>
<keyword evidence="4" id="KW-1185">Reference proteome</keyword>
<protein>
    <submittedName>
        <fullName evidence="3">Similar to lipase/esterase family protein, putative [Metarhizium anisopliae ARSEF 23] acc. no. EFY95956</fullName>
    </submittedName>
</protein>
<feature type="domain" description="Alpha/beta hydrolase fold-3" evidence="2">
    <location>
        <begin position="86"/>
        <end position="289"/>
    </location>
</feature>
<dbReference type="GO" id="GO:0016787">
    <property type="term" value="F:hydrolase activity"/>
    <property type="evidence" value="ECO:0007669"/>
    <property type="project" value="UniProtKB-KW"/>
</dbReference>
<accession>U4L222</accession>
<dbReference type="InterPro" id="IPR013094">
    <property type="entry name" value="AB_hydrolase_3"/>
</dbReference>
<proteinExistence type="predicted"/>
<dbReference type="Pfam" id="PF07859">
    <property type="entry name" value="Abhydrolase_3"/>
    <property type="match status" value="1"/>
</dbReference>
<evidence type="ECO:0000313" key="4">
    <source>
        <dbReference type="Proteomes" id="UP000018144"/>
    </source>
</evidence>
<evidence type="ECO:0000259" key="2">
    <source>
        <dbReference type="Pfam" id="PF07859"/>
    </source>
</evidence>
<evidence type="ECO:0000313" key="3">
    <source>
        <dbReference type="EMBL" id="CCX06313.1"/>
    </source>
</evidence>
<reference evidence="3 4" key="1">
    <citation type="journal article" date="2013" name="PLoS Genet.">
        <title>The genome and development-dependent transcriptomes of Pyronema confluens: a window into fungal evolution.</title>
        <authorList>
            <person name="Traeger S."/>
            <person name="Altegoer F."/>
            <person name="Freitag M."/>
            <person name="Gabaldon T."/>
            <person name="Kempken F."/>
            <person name="Kumar A."/>
            <person name="Marcet-Houben M."/>
            <person name="Poggeler S."/>
            <person name="Stajich J.E."/>
            <person name="Nowrousian M."/>
        </authorList>
    </citation>
    <scope>NUCLEOTIDE SEQUENCE [LARGE SCALE GENOMIC DNA]</scope>
    <source>
        <strain evidence="4">CBS 100304</strain>
        <tissue evidence="3">Vegetative mycelium</tissue>
    </source>
</reference>
<dbReference type="PANTHER" id="PTHR48081:SF8">
    <property type="entry name" value="ALPHA_BETA HYDROLASE FOLD-3 DOMAIN-CONTAINING PROTEIN-RELATED"/>
    <property type="match status" value="1"/>
</dbReference>
<dbReference type="STRING" id="1076935.U4L222"/>
<dbReference type="PANTHER" id="PTHR48081">
    <property type="entry name" value="AB HYDROLASE SUPERFAMILY PROTEIN C4A8.06C"/>
    <property type="match status" value="1"/>
</dbReference>
<organism evidence="3 4">
    <name type="scientific">Pyronema omphalodes (strain CBS 100304)</name>
    <name type="common">Pyronema confluens</name>
    <dbReference type="NCBI Taxonomy" id="1076935"/>
    <lineage>
        <taxon>Eukaryota</taxon>
        <taxon>Fungi</taxon>
        <taxon>Dikarya</taxon>
        <taxon>Ascomycota</taxon>
        <taxon>Pezizomycotina</taxon>
        <taxon>Pezizomycetes</taxon>
        <taxon>Pezizales</taxon>
        <taxon>Pyronemataceae</taxon>
        <taxon>Pyronema</taxon>
    </lineage>
</organism>
<dbReference type="Proteomes" id="UP000018144">
    <property type="component" value="Unassembled WGS sequence"/>
</dbReference>
<dbReference type="Gene3D" id="3.40.50.1820">
    <property type="entry name" value="alpha/beta hydrolase"/>
    <property type="match status" value="1"/>
</dbReference>
<dbReference type="SUPFAM" id="SSF53474">
    <property type="entry name" value="alpha/beta-Hydrolases"/>
    <property type="match status" value="1"/>
</dbReference>
<keyword evidence="1" id="KW-0378">Hydrolase</keyword>
<dbReference type="OMA" id="PRKMLFI"/>
<sequence>MQFPPFYTWFHPVLTALSARVPLNLRLLAFQPIVLLSNTITSYRYILNPLFTVHYAPSRDIHKIRYLLIFPPNYSPEGQRSYPLHIAFHSGGFLGGIPESTIPWLQHLSMTTNSIIVAGSYRFTPLHPFPAAVEDAEDLLLHLLEVAPSWAADINRITVSGFSAGGGLALSMSLHEAAKGRIKAAVLFYSAIDMRKRREDKPRPEGMPKDPFAWIGPLIDTYAPSPESEGYRDERLAPVDVEDIGRLPEKVLMVVAGRDILVEENMRLKQRLDDRAEMKVWGGRWHGWLEMPGMEKEQKEVFEGAAWWVESVLSGERRVMGT</sequence>
<dbReference type="EMBL" id="HF935285">
    <property type="protein sequence ID" value="CCX06313.1"/>
    <property type="molecule type" value="Genomic_DNA"/>
</dbReference>
<name>U4L222_PYROM</name>
<dbReference type="eggNOG" id="KOG1515">
    <property type="taxonomic scope" value="Eukaryota"/>
</dbReference>
<dbReference type="InterPro" id="IPR050300">
    <property type="entry name" value="GDXG_lipolytic_enzyme"/>
</dbReference>
<dbReference type="AlphaFoldDB" id="U4L222"/>